<dbReference type="Gene3D" id="3.40.50.300">
    <property type="entry name" value="P-loop containing nucleotide triphosphate hydrolases"/>
    <property type="match status" value="1"/>
</dbReference>
<organism evidence="6 7">
    <name type="scientific">Elysia chlorotica</name>
    <name type="common">Eastern emerald elysia</name>
    <name type="synonym">Sea slug</name>
    <dbReference type="NCBI Taxonomy" id="188477"/>
    <lineage>
        <taxon>Eukaryota</taxon>
        <taxon>Metazoa</taxon>
        <taxon>Spiralia</taxon>
        <taxon>Lophotrochozoa</taxon>
        <taxon>Mollusca</taxon>
        <taxon>Gastropoda</taxon>
        <taxon>Heterobranchia</taxon>
        <taxon>Euthyneura</taxon>
        <taxon>Panpulmonata</taxon>
        <taxon>Sacoglossa</taxon>
        <taxon>Placobranchoidea</taxon>
        <taxon>Plakobranchidae</taxon>
        <taxon>Elysia</taxon>
    </lineage>
</organism>
<dbReference type="AlphaFoldDB" id="A0A3S1C3C1"/>
<evidence type="ECO:0000256" key="3">
    <source>
        <dbReference type="ARBA" id="ARBA00022801"/>
    </source>
</evidence>
<dbReference type="SMART" id="SM00174">
    <property type="entry name" value="RHO"/>
    <property type="match status" value="1"/>
</dbReference>
<evidence type="ECO:0000256" key="1">
    <source>
        <dbReference type="ARBA" id="ARBA00008344"/>
    </source>
</evidence>
<evidence type="ECO:0000256" key="4">
    <source>
        <dbReference type="ARBA" id="ARBA00048098"/>
    </source>
</evidence>
<comment type="caution">
    <text evidence="6">The sequence shown here is derived from an EMBL/GenBank/DDBJ whole genome shotgun (WGS) entry which is preliminary data.</text>
</comment>
<name>A0A3S1C3C1_ELYCH</name>
<evidence type="ECO:0000256" key="2">
    <source>
        <dbReference type="ARBA" id="ARBA00011984"/>
    </source>
</evidence>
<protein>
    <recommendedName>
        <fullName evidence="2">small monomeric GTPase</fullName>
        <ecNumber evidence="2">3.6.5.2</ecNumber>
    </recommendedName>
</protein>
<feature type="compositionally biased region" description="Polar residues" evidence="5">
    <location>
        <begin position="213"/>
        <end position="228"/>
    </location>
</feature>
<accession>A0A3S1C3C1</accession>
<proteinExistence type="inferred from homology"/>
<evidence type="ECO:0000313" key="7">
    <source>
        <dbReference type="Proteomes" id="UP000271974"/>
    </source>
</evidence>
<dbReference type="STRING" id="188477.A0A3S1C3C1"/>
<dbReference type="SUPFAM" id="SSF52540">
    <property type="entry name" value="P-loop containing nucleoside triphosphate hydrolases"/>
    <property type="match status" value="1"/>
</dbReference>
<dbReference type="InterPro" id="IPR001806">
    <property type="entry name" value="Small_GTPase"/>
</dbReference>
<evidence type="ECO:0000313" key="6">
    <source>
        <dbReference type="EMBL" id="RUS81802.1"/>
    </source>
</evidence>
<comment type="similarity">
    <text evidence="1">Belongs to the small GTPase superfamily. Ras family.</text>
</comment>
<dbReference type="PANTHER" id="PTHR45704">
    <property type="entry name" value="RAS-LIKE FAMILY MEMBER 11"/>
    <property type="match status" value="1"/>
</dbReference>
<dbReference type="SMART" id="SM00173">
    <property type="entry name" value="RAS"/>
    <property type="match status" value="1"/>
</dbReference>
<dbReference type="NCBIfam" id="TIGR00231">
    <property type="entry name" value="small_GTP"/>
    <property type="match status" value="1"/>
</dbReference>
<dbReference type="PRINTS" id="PR00449">
    <property type="entry name" value="RASTRNSFRMNG"/>
</dbReference>
<sequence length="228" mass="25666">MNGTRLLRSPQGGDGREGICRVVVLGVSGVGKTALTVRFLTKRFIGEYCPTLESVYRYISNPHDDDDIRLDILDTAGQTTTEWKDSYALWADCFVFVYSITEYSTFEELSRLRRLVESSRHSTSLTCALVGNKNDLVYDRQVTVTQGRQLAADMGARFYELSACDWNQVPQVCQLFTDLHASWRRARGMRDSRQRKSSSSAKFKQAIQKVISGKSSTPKRNSLTGLPS</sequence>
<dbReference type="PROSITE" id="PS51419">
    <property type="entry name" value="RAB"/>
    <property type="match status" value="1"/>
</dbReference>
<dbReference type="Proteomes" id="UP000271974">
    <property type="component" value="Unassembled WGS sequence"/>
</dbReference>
<dbReference type="InterPro" id="IPR027417">
    <property type="entry name" value="P-loop_NTPase"/>
</dbReference>
<feature type="region of interest" description="Disordered" evidence="5">
    <location>
        <begin position="209"/>
        <end position="228"/>
    </location>
</feature>
<keyword evidence="7" id="KW-1185">Reference proteome</keyword>
<comment type="catalytic activity">
    <reaction evidence="4">
        <text>GTP + H2O = GDP + phosphate + H(+)</text>
        <dbReference type="Rhea" id="RHEA:19669"/>
        <dbReference type="ChEBI" id="CHEBI:15377"/>
        <dbReference type="ChEBI" id="CHEBI:15378"/>
        <dbReference type="ChEBI" id="CHEBI:37565"/>
        <dbReference type="ChEBI" id="CHEBI:43474"/>
        <dbReference type="ChEBI" id="CHEBI:58189"/>
        <dbReference type="EC" id="3.6.5.2"/>
    </reaction>
</comment>
<dbReference type="SMART" id="SM00175">
    <property type="entry name" value="RAB"/>
    <property type="match status" value="1"/>
</dbReference>
<reference evidence="6 7" key="1">
    <citation type="submission" date="2019-01" db="EMBL/GenBank/DDBJ databases">
        <title>A draft genome assembly of the solar-powered sea slug Elysia chlorotica.</title>
        <authorList>
            <person name="Cai H."/>
            <person name="Li Q."/>
            <person name="Fang X."/>
            <person name="Li J."/>
            <person name="Curtis N.E."/>
            <person name="Altenburger A."/>
            <person name="Shibata T."/>
            <person name="Feng M."/>
            <person name="Maeda T."/>
            <person name="Schwartz J.A."/>
            <person name="Shigenobu S."/>
            <person name="Lundholm N."/>
            <person name="Nishiyama T."/>
            <person name="Yang H."/>
            <person name="Hasebe M."/>
            <person name="Li S."/>
            <person name="Pierce S.K."/>
            <person name="Wang J."/>
        </authorList>
    </citation>
    <scope>NUCLEOTIDE SEQUENCE [LARGE SCALE GENOMIC DNA]</scope>
    <source>
        <strain evidence="6">EC2010</strain>
        <tissue evidence="6">Whole organism of an adult</tissue>
    </source>
</reference>
<gene>
    <name evidence="6" type="ORF">EGW08_010439</name>
</gene>
<dbReference type="OrthoDB" id="18798at2759"/>
<dbReference type="EMBL" id="RQTK01000320">
    <property type="protein sequence ID" value="RUS81802.1"/>
    <property type="molecule type" value="Genomic_DNA"/>
</dbReference>
<dbReference type="GO" id="GO:0003925">
    <property type="term" value="F:G protein activity"/>
    <property type="evidence" value="ECO:0007669"/>
    <property type="project" value="UniProtKB-EC"/>
</dbReference>
<dbReference type="InterPro" id="IPR005225">
    <property type="entry name" value="Small_GTP-bd"/>
</dbReference>
<dbReference type="GO" id="GO:0005525">
    <property type="term" value="F:GTP binding"/>
    <property type="evidence" value="ECO:0007669"/>
    <property type="project" value="InterPro"/>
</dbReference>
<dbReference type="EC" id="3.6.5.2" evidence="2"/>
<dbReference type="InterPro" id="IPR051065">
    <property type="entry name" value="Ras-related_GTPase"/>
</dbReference>
<keyword evidence="3" id="KW-0378">Hydrolase</keyword>
<dbReference type="Pfam" id="PF00071">
    <property type="entry name" value="Ras"/>
    <property type="match status" value="1"/>
</dbReference>
<dbReference type="PROSITE" id="PS51421">
    <property type="entry name" value="RAS"/>
    <property type="match status" value="1"/>
</dbReference>
<evidence type="ECO:0000256" key="5">
    <source>
        <dbReference type="SAM" id="MobiDB-lite"/>
    </source>
</evidence>